<proteinExistence type="predicted"/>
<dbReference type="STRING" id="1121338.CLTEP_20000"/>
<feature type="transmembrane region" description="Helical" evidence="1">
    <location>
        <begin position="62"/>
        <end position="87"/>
    </location>
</feature>
<protein>
    <recommendedName>
        <fullName evidence="4">DUF2232 domain-containing protein</fullName>
    </recommendedName>
</protein>
<evidence type="ECO:0000313" key="3">
    <source>
        <dbReference type="Proteomes" id="UP000075531"/>
    </source>
</evidence>
<name>A0A151B2C1_9CLOT</name>
<dbReference type="Proteomes" id="UP000075531">
    <property type="component" value="Unassembled WGS sequence"/>
</dbReference>
<gene>
    <name evidence="2" type="ORF">CLTEP_20000</name>
</gene>
<organism evidence="2 3">
    <name type="scientific">Clostridium tepidiprofundi DSM 19306</name>
    <dbReference type="NCBI Taxonomy" id="1121338"/>
    <lineage>
        <taxon>Bacteria</taxon>
        <taxon>Bacillati</taxon>
        <taxon>Bacillota</taxon>
        <taxon>Clostridia</taxon>
        <taxon>Eubacteriales</taxon>
        <taxon>Clostridiaceae</taxon>
        <taxon>Clostridium</taxon>
    </lineage>
</organism>
<dbReference type="AlphaFoldDB" id="A0A151B2C1"/>
<keyword evidence="1" id="KW-0812">Transmembrane</keyword>
<dbReference type="RefSeq" id="WP_153016316.1">
    <property type="nucleotide sequence ID" value="NZ_LTBA01000027.1"/>
</dbReference>
<dbReference type="OrthoDB" id="1708005at2"/>
<feature type="transmembrane region" description="Helical" evidence="1">
    <location>
        <begin position="31"/>
        <end position="50"/>
    </location>
</feature>
<reference evidence="2 3" key="1">
    <citation type="submission" date="2016-02" db="EMBL/GenBank/DDBJ databases">
        <title>Genome sequence of Clostridium tepidiprofundi DSM 19306.</title>
        <authorList>
            <person name="Poehlein A."/>
            <person name="Daniel R."/>
        </authorList>
    </citation>
    <scope>NUCLEOTIDE SEQUENCE [LARGE SCALE GENOMIC DNA]</scope>
    <source>
        <strain evidence="2 3">DSM 19306</strain>
    </source>
</reference>
<feature type="transmembrane region" description="Helical" evidence="1">
    <location>
        <begin position="6"/>
        <end position="24"/>
    </location>
</feature>
<dbReference type="PATRIC" id="fig|1121338.3.peg.2080"/>
<keyword evidence="1" id="KW-0472">Membrane</keyword>
<dbReference type="EMBL" id="LTBA01000027">
    <property type="protein sequence ID" value="KYH34054.1"/>
    <property type="molecule type" value="Genomic_DNA"/>
</dbReference>
<evidence type="ECO:0008006" key="4">
    <source>
        <dbReference type="Google" id="ProtNLM"/>
    </source>
</evidence>
<sequence length="167" mass="18922">MKSKHLALGGIFTAISLIFLYLSTLISINKLFLLGLASCVIPLSIITTNIKNSLIVYTATSILAFILVPSKAISILYVLLFGIYGFVKYFIEKLRNTPIEILLKLLFFNTSILLVYSLYNALFTEIIQIKFSVILLMILLQAFFILYDYILTAFVSYSNKNLVKKIK</sequence>
<keyword evidence="1" id="KW-1133">Transmembrane helix</keyword>
<accession>A0A151B2C1</accession>
<comment type="caution">
    <text evidence="2">The sequence shown here is derived from an EMBL/GenBank/DDBJ whole genome shotgun (WGS) entry which is preliminary data.</text>
</comment>
<feature type="transmembrane region" description="Helical" evidence="1">
    <location>
        <begin position="99"/>
        <end position="119"/>
    </location>
</feature>
<evidence type="ECO:0000313" key="2">
    <source>
        <dbReference type="EMBL" id="KYH34054.1"/>
    </source>
</evidence>
<keyword evidence="3" id="KW-1185">Reference proteome</keyword>
<evidence type="ECO:0000256" key="1">
    <source>
        <dbReference type="SAM" id="Phobius"/>
    </source>
</evidence>
<feature type="transmembrane region" description="Helical" evidence="1">
    <location>
        <begin position="131"/>
        <end position="157"/>
    </location>
</feature>